<evidence type="ECO:0000256" key="1">
    <source>
        <dbReference type="ARBA" id="ARBA00008356"/>
    </source>
</evidence>
<comment type="caution">
    <text evidence="5">The sequence shown here is derived from an EMBL/GenBank/DDBJ whole genome shotgun (WGS) entry which is preliminary data.</text>
</comment>
<protein>
    <recommendedName>
        <fullName evidence="4">DNA replication factor Cdt1 C-terminal domain-containing protein</fullName>
    </recommendedName>
</protein>
<organism evidence="5 6">
    <name type="scientific">Lasiosphaeris hirsuta</name>
    <dbReference type="NCBI Taxonomy" id="260670"/>
    <lineage>
        <taxon>Eukaryota</taxon>
        <taxon>Fungi</taxon>
        <taxon>Dikarya</taxon>
        <taxon>Ascomycota</taxon>
        <taxon>Pezizomycotina</taxon>
        <taxon>Sordariomycetes</taxon>
        <taxon>Sordariomycetidae</taxon>
        <taxon>Sordariales</taxon>
        <taxon>Lasiosphaeriaceae</taxon>
        <taxon>Lasiosphaeris</taxon>
    </lineage>
</organism>
<dbReference type="Gene3D" id="1.10.10.1420">
    <property type="entry name" value="DNA replication factor Cdt1, C-terminal WH domain"/>
    <property type="match status" value="1"/>
</dbReference>
<dbReference type="EMBL" id="JAUKUA010000003">
    <property type="protein sequence ID" value="KAK0719552.1"/>
    <property type="molecule type" value="Genomic_DNA"/>
</dbReference>
<dbReference type="InterPro" id="IPR032054">
    <property type="entry name" value="Cdt1_C"/>
</dbReference>
<feature type="domain" description="DNA replication factor Cdt1 C-terminal" evidence="4">
    <location>
        <begin position="372"/>
        <end position="472"/>
    </location>
</feature>
<dbReference type="AlphaFoldDB" id="A0AA40APF1"/>
<evidence type="ECO:0000259" key="4">
    <source>
        <dbReference type="Pfam" id="PF16679"/>
    </source>
</evidence>
<comment type="similarity">
    <text evidence="1">Belongs to the Cdt1 family.</text>
</comment>
<evidence type="ECO:0000256" key="2">
    <source>
        <dbReference type="ARBA" id="ARBA00023306"/>
    </source>
</evidence>
<dbReference type="InterPro" id="IPR038090">
    <property type="entry name" value="Cdt1_C_WH_dom_sf"/>
</dbReference>
<evidence type="ECO:0000313" key="6">
    <source>
        <dbReference type="Proteomes" id="UP001172102"/>
    </source>
</evidence>
<accession>A0AA40APF1</accession>
<keyword evidence="6" id="KW-1185">Reference proteome</keyword>
<keyword evidence="2" id="KW-0131">Cell cycle</keyword>
<evidence type="ECO:0000256" key="3">
    <source>
        <dbReference type="SAM" id="MobiDB-lite"/>
    </source>
</evidence>
<dbReference type="Proteomes" id="UP001172102">
    <property type="component" value="Unassembled WGS sequence"/>
</dbReference>
<name>A0AA40APF1_9PEZI</name>
<dbReference type="Pfam" id="PF16679">
    <property type="entry name" value="CDT1_C"/>
    <property type="match status" value="1"/>
</dbReference>
<feature type="region of interest" description="Disordered" evidence="3">
    <location>
        <begin position="1"/>
        <end position="25"/>
    </location>
</feature>
<sequence length="499" mass="54528">MPSAISRGSRAARGNKLAASSKSSGSIANFTRVSKLQTIGKESIEKVAALQTGRTTNIEIVLKSRKRCAGDDFESSPSSSDGAVKKARCESGLKLQPTAPLPRKKKTVKFAEPEGVTTTNTITASFAAQTLASSRKRRFQADDTDNASSEAEVLLQRLNLTSSPIRKRSRTYAVQPGSESELPQELIDFLDLHVAFLKTLSMSYAHSNSNSPVDLRTIYSSVSRTWGKRQVTLDDICVLVGVLSWVAVKTDKSSSQPSPFFISDYGRGKVCIDFHTDAQSGPLREQKLNMDFEANLRTLWISRHNDNIQLFIKTLPKAVIKSCAVPLPVLAKGQRTLEELKNGVVRKKQQKEEAKVQAQAVPALKADGTKMSLLDRVRFKELQQSQAAQGPTPAELMRRAAFHRAEDIAAVIGMLCMATSSGQARVSFTMVALMTKLKDSLRSPISVEDGACCVKLLATEIAPQWLRIVTIGGRENVVVQPAFRPSDSVLQERVKVLLG</sequence>
<feature type="region of interest" description="Disordered" evidence="3">
    <location>
        <begin position="69"/>
        <end position="106"/>
    </location>
</feature>
<proteinExistence type="inferred from homology"/>
<reference evidence="5" key="1">
    <citation type="submission" date="2023-06" db="EMBL/GenBank/DDBJ databases">
        <title>Genome-scale phylogeny and comparative genomics of the fungal order Sordariales.</title>
        <authorList>
            <consortium name="Lawrence Berkeley National Laboratory"/>
            <person name="Hensen N."/>
            <person name="Bonometti L."/>
            <person name="Westerberg I."/>
            <person name="Brannstrom I.O."/>
            <person name="Guillou S."/>
            <person name="Cros-Aarteil S."/>
            <person name="Calhoun S."/>
            <person name="Haridas S."/>
            <person name="Kuo A."/>
            <person name="Mondo S."/>
            <person name="Pangilinan J."/>
            <person name="Riley R."/>
            <person name="Labutti K."/>
            <person name="Andreopoulos B."/>
            <person name="Lipzen A."/>
            <person name="Chen C."/>
            <person name="Yanf M."/>
            <person name="Daum C."/>
            <person name="Ng V."/>
            <person name="Clum A."/>
            <person name="Steindorff A."/>
            <person name="Ohm R."/>
            <person name="Martin F."/>
            <person name="Silar P."/>
            <person name="Natvig D."/>
            <person name="Lalanne C."/>
            <person name="Gautier V."/>
            <person name="Ament-Velasquez S.L."/>
            <person name="Kruys A."/>
            <person name="Hutchinson M.I."/>
            <person name="Powell A.J."/>
            <person name="Barry K."/>
            <person name="Miller A.N."/>
            <person name="Grigoriev I.V."/>
            <person name="Debuchy R."/>
            <person name="Gladieux P."/>
            <person name="Thoren M.H."/>
            <person name="Johannesson H."/>
        </authorList>
    </citation>
    <scope>NUCLEOTIDE SEQUENCE</scope>
    <source>
        <strain evidence="5">SMH4607-1</strain>
    </source>
</reference>
<evidence type="ECO:0000313" key="5">
    <source>
        <dbReference type="EMBL" id="KAK0719552.1"/>
    </source>
</evidence>
<dbReference type="Pfam" id="PF26121">
    <property type="entry name" value="HTH_CDT1"/>
    <property type="match status" value="1"/>
</dbReference>
<gene>
    <name evidence="5" type="ORF">B0H67DRAFT_642895</name>
</gene>